<reference evidence="2 3" key="1">
    <citation type="journal article" date="2016" name="Mol. Biol. Evol.">
        <title>Comparative Genomics of Early-Diverging Mushroom-Forming Fungi Provides Insights into the Origins of Lignocellulose Decay Capabilities.</title>
        <authorList>
            <person name="Nagy L.G."/>
            <person name="Riley R."/>
            <person name="Tritt A."/>
            <person name="Adam C."/>
            <person name="Daum C."/>
            <person name="Floudas D."/>
            <person name="Sun H."/>
            <person name="Yadav J.S."/>
            <person name="Pangilinan J."/>
            <person name="Larsson K.H."/>
            <person name="Matsuura K."/>
            <person name="Barry K."/>
            <person name="Labutti K."/>
            <person name="Kuo R."/>
            <person name="Ohm R.A."/>
            <person name="Bhattacharya S.S."/>
            <person name="Shirouzu T."/>
            <person name="Yoshinaga Y."/>
            <person name="Martin F.M."/>
            <person name="Grigoriev I.V."/>
            <person name="Hibbett D.S."/>
        </authorList>
    </citation>
    <scope>NUCLEOTIDE SEQUENCE [LARGE SCALE GENOMIC DNA]</scope>
    <source>
        <strain evidence="2 3">TUFC12733</strain>
    </source>
</reference>
<evidence type="ECO:0008006" key="4">
    <source>
        <dbReference type="Google" id="ProtNLM"/>
    </source>
</evidence>
<gene>
    <name evidence="2" type="ORF">CALVIDRAFT_247673</name>
</gene>
<dbReference type="EMBL" id="KV417300">
    <property type="protein sequence ID" value="KZO93699.1"/>
    <property type="molecule type" value="Genomic_DNA"/>
</dbReference>
<proteinExistence type="predicted"/>
<name>A0A167JL82_CALVF</name>
<dbReference type="Proteomes" id="UP000076738">
    <property type="component" value="Unassembled WGS sequence"/>
</dbReference>
<feature type="signal peptide" evidence="1">
    <location>
        <begin position="1"/>
        <end position="17"/>
    </location>
</feature>
<keyword evidence="1" id="KW-0732">Signal</keyword>
<evidence type="ECO:0000313" key="3">
    <source>
        <dbReference type="Proteomes" id="UP000076738"/>
    </source>
</evidence>
<organism evidence="2 3">
    <name type="scientific">Calocera viscosa (strain TUFC12733)</name>
    <dbReference type="NCBI Taxonomy" id="1330018"/>
    <lineage>
        <taxon>Eukaryota</taxon>
        <taxon>Fungi</taxon>
        <taxon>Dikarya</taxon>
        <taxon>Basidiomycota</taxon>
        <taxon>Agaricomycotina</taxon>
        <taxon>Dacrymycetes</taxon>
        <taxon>Dacrymycetales</taxon>
        <taxon>Dacrymycetaceae</taxon>
        <taxon>Calocera</taxon>
    </lineage>
</organism>
<evidence type="ECO:0000313" key="2">
    <source>
        <dbReference type="EMBL" id="KZO93699.1"/>
    </source>
</evidence>
<protein>
    <recommendedName>
        <fullName evidence="4">Secreted protein</fullName>
    </recommendedName>
</protein>
<sequence length="178" mass="19141">MLFPTCLFLTLPSLAVSFWRRPPQYGRRSDVPLPAYPLPPSPSISHCIYLLSCQLVVSGITCTFRRRRNPTAADGDDLGHHGRGSDGVNSSMLHILSSSFSCARHPPADASPVPCAVKEPLALASPVLVCTFTAESPSSSGTLHLVLVMHMFAQASRVACDYSHLPVLRLSCVRAKGS</sequence>
<dbReference type="AlphaFoldDB" id="A0A167JL82"/>
<accession>A0A167JL82</accession>
<feature type="chain" id="PRO_5007888893" description="Secreted protein" evidence="1">
    <location>
        <begin position="18"/>
        <end position="178"/>
    </location>
</feature>
<evidence type="ECO:0000256" key="1">
    <source>
        <dbReference type="SAM" id="SignalP"/>
    </source>
</evidence>
<keyword evidence="3" id="KW-1185">Reference proteome</keyword>